<dbReference type="InterPro" id="IPR036188">
    <property type="entry name" value="FAD/NAD-bd_sf"/>
</dbReference>
<dbReference type="Proteomes" id="UP000481087">
    <property type="component" value="Unassembled WGS sequence"/>
</dbReference>
<dbReference type="InterPro" id="IPR005288">
    <property type="entry name" value="NadB"/>
</dbReference>
<evidence type="ECO:0000313" key="1">
    <source>
        <dbReference type="EMBL" id="MZQ80954.1"/>
    </source>
</evidence>
<dbReference type="Gene3D" id="3.50.50.60">
    <property type="entry name" value="FAD/NAD(P)-binding domain"/>
    <property type="match status" value="1"/>
</dbReference>
<name>A0A6L8USP5_9BACL</name>
<sequence>MKEIQTDLVIVGGGTGGCAAALAACKMGYKVVMTEETMWIGGQLTSQAVPPDEHPWIEQFGCTRSYRQFRDQIRAFYKDGFPLTERARLNPVFNPGNGYVSKLCHEPRAALSVLERMLSPYIHSGRLTLLTQRRAIGAETDGDRVTTVTVVHSLSGDMTVLHATYFIDATECGELLPMTGTEYVTGSESRSETDEPHALAGAANPLDMQAITHCFAVDYLEGEDHTIDKPEQFAFWNNYKADFWPNKQLSWTVPHYITHEPTVYHLFPSEGPDNRWLYRRILDRNNFTPGFLASDITLVNWPQNDYWLGPIFEVSEEERLRHLEGAKQLSLSLLYWMQTEAPRADGKMGFPGLRLRRDVTGTNDGLAMAPYIRESRRIRAQFTVLEQHIGVEARQSAGFNSAATFVDSVGIGCYRLDLHPSTGNRNYIDIASYPFQIPLGSLIPIRMKNLLPACKNIGVTHITNGSYRLHPVEWNIGEAAGYLSAYCMTRDVQPVEVWSNKDQLEEFQRLLTQEGIELKWPHIHEV</sequence>
<dbReference type="SUPFAM" id="SSF51905">
    <property type="entry name" value="FAD/NAD(P)-binding domain"/>
    <property type="match status" value="1"/>
</dbReference>
<dbReference type="PANTHER" id="PTHR42716">
    <property type="entry name" value="L-ASPARTATE OXIDASE"/>
    <property type="match status" value="1"/>
</dbReference>
<comment type="caution">
    <text evidence="1">The sequence shown here is derived from an EMBL/GenBank/DDBJ whole genome shotgun (WGS) entry which is preliminary data.</text>
</comment>
<dbReference type="GO" id="GO:0008734">
    <property type="term" value="F:L-aspartate oxidase activity"/>
    <property type="evidence" value="ECO:0007669"/>
    <property type="project" value="InterPro"/>
</dbReference>
<accession>A0A6L8USP5</accession>
<dbReference type="PANTHER" id="PTHR42716:SF1">
    <property type="entry name" value="SLL0471 PROTEIN"/>
    <property type="match status" value="1"/>
</dbReference>
<keyword evidence="2" id="KW-1185">Reference proteome</keyword>
<gene>
    <name evidence="1" type="ORF">GQF01_02210</name>
</gene>
<evidence type="ECO:0000313" key="2">
    <source>
        <dbReference type="Proteomes" id="UP000481087"/>
    </source>
</evidence>
<dbReference type="PROSITE" id="PS51257">
    <property type="entry name" value="PROKAR_LIPOPROTEIN"/>
    <property type="match status" value="1"/>
</dbReference>
<dbReference type="EMBL" id="WTUZ01000005">
    <property type="protein sequence ID" value="MZQ80954.1"/>
    <property type="molecule type" value="Genomic_DNA"/>
</dbReference>
<dbReference type="GO" id="GO:0009435">
    <property type="term" value="P:NAD+ biosynthetic process"/>
    <property type="evidence" value="ECO:0007669"/>
    <property type="project" value="InterPro"/>
</dbReference>
<dbReference type="RefSeq" id="WP_161405258.1">
    <property type="nucleotide sequence ID" value="NZ_WTUZ01000005.1"/>
</dbReference>
<reference evidence="1 2" key="1">
    <citation type="submission" date="2019-12" db="EMBL/GenBank/DDBJ databases">
        <title>Paenibacillus sp. nov. sp. isolated from soil.</title>
        <authorList>
            <person name="Kim J."/>
            <person name="Jeong S.E."/>
            <person name="Jung H.S."/>
            <person name="Jeon C.O."/>
        </authorList>
    </citation>
    <scope>NUCLEOTIDE SEQUENCE [LARGE SCALE GENOMIC DNA]</scope>
    <source>
        <strain evidence="1 2">5J-6</strain>
    </source>
</reference>
<protein>
    <submittedName>
        <fullName evidence="1">FAD-dependent oxidoreductase</fullName>
    </submittedName>
</protein>
<dbReference type="AlphaFoldDB" id="A0A6L8USP5"/>
<dbReference type="Pfam" id="PF12831">
    <property type="entry name" value="FAD_oxidored"/>
    <property type="match status" value="1"/>
</dbReference>
<organism evidence="1 2">
    <name type="scientific">Paenibacillus silvestris</name>
    <dbReference type="NCBI Taxonomy" id="2606219"/>
    <lineage>
        <taxon>Bacteria</taxon>
        <taxon>Bacillati</taxon>
        <taxon>Bacillota</taxon>
        <taxon>Bacilli</taxon>
        <taxon>Bacillales</taxon>
        <taxon>Paenibacillaceae</taxon>
        <taxon>Paenibacillus</taxon>
    </lineage>
</organism>
<proteinExistence type="predicted"/>